<proteinExistence type="predicted"/>
<evidence type="ECO:0000313" key="2">
    <source>
        <dbReference type="EMBL" id="GAA4626898.1"/>
    </source>
</evidence>
<sequence>MTPSSLRERVRSAFDSLTERTIWATDEVTGGQPNIEDLHEKVRATRGPLRRLWAARALLRQYRPSRRERLALVLLSLAATISFYGDELERQGRRHDNRERHFQKKVDGWSPTRLLVDAIAVTLAAPQELWIWRITPWVQATFPRTCERVNWYLDEAAQSVMSALALVGVPTVVAASLISYLACLPFGRDFAYAVAIGIAVAACDAVRRWQRDRYLALKVRAKTASRK</sequence>
<organism evidence="2 3">
    <name type="scientific">Actinoallomurus vinaceus</name>
    <dbReference type="NCBI Taxonomy" id="1080074"/>
    <lineage>
        <taxon>Bacteria</taxon>
        <taxon>Bacillati</taxon>
        <taxon>Actinomycetota</taxon>
        <taxon>Actinomycetes</taxon>
        <taxon>Streptosporangiales</taxon>
        <taxon>Thermomonosporaceae</taxon>
        <taxon>Actinoallomurus</taxon>
    </lineage>
</organism>
<keyword evidence="1" id="KW-0472">Membrane</keyword>
<keyword evidence="3" id="KW-1185">Reference proteome</keyword>
<keyword evidence="1" id="KW-1133">Transmembrane helix</keyword>
<dbReference type="Proteomes" id="UP001501442">
    <property type="component" value="Unassembled WGS sequence"/>
</dbReference>
<feature type="transmembrane region" description="Helical" evidence="1">
    <location>
        <begin position="160"/>
        <end position="183"/>
    </location>
</feature>
<evidence type="ECO:0000313" key="3">
    <source>
        <dbReference type="Proteomes" id="UP001501442"/>
    </source>
</evidence>
<evidence type="ECO:0000256" key="1">
    <source>
        <dbReference type="SAM" id="Phobius"/>
    </source>
</evidence>
<feature type="transmembrane region" description="Helical" evidence="1">
    <location>
        <begin position="190"/>
        <end position="209"/>
    </location>
</feature>
<name>A0ABP8U995_9ACTN</name>
<gene>
    <name evidence="2" type="ORF">GCM10023196_037020</name>
</gene>
<keyword evidence="1" id="KW-0812">Transmembrane</keyword>
<accession>A0ABP8U995</accession>
<dbReference type="RefSeq" id="WP_345432092.1">
    <property type="nucleotide sequence ID" value="NZ_BAABHK010000004.1"/>
</dbReference>
<protein>
    <submittedName>
        <fullName evidence="2">Uncharacterized protein</fullName>
    </submittedName>
</protein>
<reference evidence="3" key="1">
    <citation type="journal article" date="2019" name="Int. J. Syst. Evol. Microbiol.">
        <title>The Global Catalogue of Microorganisms (GCM) 10K type strain sequencing project: providing services to taxonomists for standard genome sequencing and annotation.</title>
        <authorList>
            <consortium name="The Broad Institute Genomics Platform"/>
            <consortium name="The Broad Institute Genome Sequencing Center for Infectious Disease"/>
            <person name="Wu L."/>
            <person name="Ma J."/>
        </authorList>
    </citation>
    <scope>NUCLEOTIDE SEQUENCE [LARGE SCALE GENOMIC DNA]</scope>
    <source>
        <strain evidence="3">JCM 17939</strain>
    </source>
</reference>
<dbReference type="EMBL" id="BAABHK010000004">
    <property type="protein sequence ID" value="GAA4626898.1"/>
    <property type="molecule type" value="Genomic_DNA"/>
</dbReference>
<comment type="caution">
    <text evidence="2">The sequence shown here is derived from an EMBL/GenBank/DDBJ whole genome shotgun (WGS) entry which is preliminary data.</text>
</comment>